<dbReference type="Proteomes" id="UP000008553">
    <property type="component" value="Unassembled WGS sequence"/>
</dbReference>
<dbReference type="NCBIfam" id="TIGR01590">
    <property type="entry name" value="yir-bir-cir_Pla"/>
    <property type="match status" value="1"/>
</dbReference>
<dbReference type="AlphaFoldDB" id="Q7RA83"/>
<proteinExistence type="predicted"/>
<accession>Q7RA83</accession>
<name>Q7RA83_PLAYO</name>
<dbReference type="EMBL" id="AABL01002263">
    <property type="protein sequence ID" value="EAA18864.1"/>
    <property type="molecule type" value="Genomic_DNA"/>
</dbReference>
<keyword evidence="1" id="KW-0472">Membrane</keyword>
<dbReference type="PaxDb" id="73239-Q7RA83"/>
<dbReference type="InParanoid" id="Q7RA83"/>
<keyword evidence="3" id="KW-1185">Reference proteome</keyword>
<gene>
    <name evidence="2" type="ORF">PY06619</name>
</gene>
<evidence type="ECO:0000313" key="3">
    <source>
        <dbReference type="Proteomes" id="UP000008553"/>
    </source>
</evidence>
<protein>
    <submittedName>
        <fullName evidence="2">Yir3 protein</fullName>
    </submittedName>
</protein>
<comment type="caution">
    <text evidence="2">The sequence shown here is derived from an EMBL/GenBank/DDBJ whole genome shotgun (WGS) entry which is preliminary data.</text>
</comment>
<evidence type="ECO:0000256" key="1">
    <source>
        <dbReference type="SAM" id="Phobius"/>
    </source>
</evidence>
<keyword evidence="1" id="KW-1133">Transmembrane helix</keyword>
<evidence type="ECO:0000313" key="2">
    <source>
        <dbReference type="EMBL" id="EAA18864.1"/>
    </source>
</evidence>
<feature type="transmembrane region" description="Helical" evidence="1">
    <location>
        <begin position="276"/>
        <end position="294"/>
    </location>
</feature>
<reference evidence="2 3" key="1">
    <citation type="journal article" date="2002" name="Nature">
        <title>Genome sequence and comparative analysis of the model rodent malaria parasite Plasmodium yoelii yoelii.</title>
        <authorList>
            <person name="Carlton J.M."/>
            <person name="Angiuoli S.V."/>
            <person name="Suh B.B."/>
            <person name="Kooij T.W."/>
            <person name="Pertea M."/>
            <person name="Silva J.C."/>
            <person name="Ermolaeva M.D."/>
            <person name="Allen J.E."/>
            <person name="Selengut J.D."/>
            <person name="Koo H.L."/>
            <person name="Peterson J.D."/>
            <person name="Pop M."/>
            <person name="Kosack D.S."/>
            <person name="Shumway M.F."/>
            <person name="Bidwell S.L."/>
            <person name="Shallom S.J."/>
            <person name="van Aken S.E."/>
            <person name="Riedmuller S.B."/>
            <person name="Feldblyum T.V."/>
            <person name="Cho J.K."/>
            <person name="Quackenbush J."/>
            <person name="Sedegah M."/>
            <person name="Shoaibi A."/>
            <person name="Cummings L.M."/>
            <person name="Florens L."/>
            <person name="Yates J.R."/>
            <person name="Raine J.D."/>
            <person name="Sinden R.E."/>
            <person name="Harris M.A."/>
            <person name="Cunningham D.A."/>
            <person name="Preiser P.R."/>
            <person name="Bergman L.W."/>
            <person name="Vaidya A.B."/>
            <person name="van Lin L.H."/>
            <person name="Janse C.J."/>
            <person name="Waters A.P."/>
            <person name="Smith H.O."/>
            <person name="White O.R."/>
            <person name="Salzberg S.L."/>
            <person name="Venter J.C."/>
            <person name="Fraser C.M."/>
            <person name="Hoffman S.L."/>
            <person name="Gardner M.J."/>
            <person name="Carucci D.J."/>
        </authorList>
    </citation>
    <scope>NUCLEOTIDE SEQUENCE [LARGE SCALE GENOMIC DNA]</scope>
    <source>
        <strain evidence="2 3">17XNL</strain>
    </source>
</reference>
<dbReference type="Pfam" id="PF06022">
    <property type="entry name" value="Cir_Bir_Yir"/>
    <property type="match status" value="1"/>
</dbReference>
<sequence>MNKEVVYEFFNNNSFFTFIDICNNFIYVTTNFPDKLIGGDYKIVNDEHLKNYCTSGCDNALDKINAGCLYFFKEFFGSSDLFSQYAKNYMNIVEYIMIWLSYMLNLKNDAPGLTNLEHFYKIYIEGGNNYKQAIKNVTEYTNYKDLIDTKKYYLKMDKNIISKLYNAFKLLCEMYTGFDTDKLNCTTSSEKAGKFVEIYEELKKDLNITTNNSYNDVLCTLSADYDHFKNKFKNSKCSDTSFPEIKIPQNIIKCSEQKLKQISEDTSSSSSVTNKLLLVLSIFATIAIFLGIAYKYSLFGFRKRVQKQYLREKIKNIKKRMNH</sequence>
<organism evidence="2 3">
    <name type="scientific">Plasmodium yoelii yoelii</name>
    <dbReference type="NCBI Taxonomy" id="73239"/>
    <lineage>
        <taxon>Eukaryota</taxon>
        <taxon>Sar</taxon>
        <taxon>Alveolata</taxon>
        <taxon>Apicomplexa</taxon>
        <taxon>Aconoidasida</taxon>
        <taxon>Haemosporida</taxon>
        <taxon>Plasmodiidae</taxon>
        <taxon>Plasmodium</taxon>
        <taxon>Plasmodium (Vinckeia)</taxon>
    </lineage>
</organism>
<keyword evidence="1" id="KW-0812">Transmembrane</keyword>
<dbReference type="InterPro" id="IPR006477">
    <property type="entry name" value="Yir_bir_cir"/>
</dbReference>